<dbReference type="Proteomes" id="UP000092871">
    <property type="component" value="Unassembled WGS sequence"/>
</dbReference>
<dbReference type="GO" id="GO:0016787">
    <property type="term" value="F:hydrolase activity"/>
    <property type="evidence" value="ECO:0007669"/>
    <property type="project" value="UniProtKB-KW"/>
</dbReference>
<keyword evidence="4" id="KW-1185">Reference proteome</keyword>
<dbReference type="EMBL" id="FLRA01000003">
    <property type="protein sequence ID" value="SBT16760.1"/>
    <property type="molecule type" value="Genomic_DNA"/>
</dbReference>
<evidence type="ECO:0000313" key="2">
    <source>
        <dbReference type="EMBL" id="SBT16760.1"/>
    </source>
</evidence>
<feature type="region of interest" description="Disordered" evidence="1">
    <location>
        <begin position="80"/>
        <end position="128"/>
    </location>
</feature>
<dbReference type="Gene3D" id="2.60.200.60">
    <property type="match status" value="2"/>
</dbReference>
<accession>A0A1C3JNV8</accession>
<protein>
    <submittedName>
        <fullName evidence="2">Ribonuclease YxiD</fullName>
        <ecNumber evidence="2">3.1.-.-</ecNumber>
    </submittedName>
</protein>
<dbReference type="RefSeq" id="WP_067032325.1">
    <property type="nucleotide sequence ID" value="NZ_FLRA01000003.1"/>
</dbReference>
<evidence type="ECO:0000313" key="3">
    <source>
        <dbReference type="EMBL" id="SBT20476.1"/>
    </source>
</evidence>
<gene>
    <name evidence="2" type="primary">yxiD</name>
    <name evidence="2" type="ORF">MGA5115_00844</name>
    <name evidence="3" type="ORF">MGA5116_01062</name>
</gene>
<reference evidence="3 4" key="2">
    <citation type="submission" date="2016-06" db="EMBL/GenBank/DDBJ databases">
        <authorList>
            <person name="Rodrigo-Torres L."/>
            <person name="Arahal D.R."/>
        </authorList>
    </citation>
    <scope>NUCLEOTIDE SEQUENCE [LARGE SCALE GENOMIC DNA]</scope>
    <source>
        <strain evidence="3 4">CECT 5116</strain>
    </source>
</reference>
<feature type="compositionally biased region" description="Low complexity" evidence="1">
    <location>
        <begin position="111"/>
        <end position="125"/>
    </location>
</feature>
<dbReference type="InterPro" id="IPR008727">
    <property type="entry name" value="PAAR_motif"/>
</dbReference>
<sequence>MGKPAARLTDIHACPIHPPNAIIQGSPNVFTDSLPAARVTDKEACTAAIVAGSAGVFINGLPAARLSDPTSHGGKIATGSPDVFIGETKSPPVHPKPVIRKGKKNSPNVSAAAPASAASETAEYTPGEEATKVISDKVEGLSDSLETAWSAMPMVGDDASRAQARDDIWQGTKDMAQGLSDLAGPSIIDVAESAYGAVTGDPEKAAAISDQWDRTKEVYSNIADSAVDGWNEAVQRNGIPGAIEMSAVVIIPELLTTKGVGPAIKAGKLGSKVPDAPDHDDLPAGTPDVESGMMLKEEVVSDNTVSGKGLLSTNLSKDIKSYLSDIQNLTDRKFTPKQLDLLKNDLRTNKYSRLSKDDVEFNRAEFDRKLPKIRKEWEKQTGQNWPKETYTDRNGKVRTRNYDAHHVIENKFGGKAEWWNITPAMRGIEHQGGIHRAGSPAENLFGR</sequence>
<organism evidence="2 5">
    <name type="scientific">Marinomonas gallaica</name>
    <dbReference type="NCBI Taxonomy" id="1806667"/>
    <lineage>
        <taxon>Bacteria</taxon>
        <taxon>Pseudomonadati</taxon>
        <taxon>Pseudomonadota</taxon>
        <taxon>Gammaproteobacteria</taxon>
        <taxon>Oceanospirillales</taxon>
        <taxon>Oceanospirillaceae</taxon>
        <taxon>Marinomonas</taxon>
    </lineage>
</organism>
<dbReference type="AlphaFoldDB" id="A0A1C3JNV8"/>
<reference evidence="2 5" key="1">
    <citation type="submission" date="2016-06" db="EMBL/GenBank/DDBJ databases">
        <authorList>
            <person name="Kjaerup R.B."/>
            <person name="Dalgaard T.S."/>
            <person name="Juul-Madsen H.R."/>
        </authorList>
    </citation>
    <scope>NUCLEOTIDE SEQUENCE [LARGE SCALE GENOMIC DNA]</scope>
    <source>
        <strain evidence="2 5">CECT 5115</strain>
    </source>
</reference>
<evidence type="ECO:0000256" key="1">
    <source>
        <dbReference type="SAM" id="MobiDB-lite"/>
    </source>
</evidence>
<keyword evidence="2" id="KW-0378">Hydrolase</keyword>
<evidence type="ECO:0000313" key="4">
    <source>
        <dbReference type="Proteomes" id="UP000092840"/>
    </source>
</evidence>
<dbReference type="Proteomes" id="UP000092840">
    <property type="component" value="Unassembled WGS sequence"/>
</dbReference>
<proteinExistence type="predicted"/>
<dbReference type="EMBL" id="FLRB01000006">
    <property type="protein sequence ID" value="SBT20476.1"/>
    <property type="molecule type" value="Genomic_DNA"/>
</dbReference>
<dbReference type="Pfam" id="PF05488">
    <property type="entry name" value="PAAR_motif"/>
    <property type="match status" value="1"/>
</dbReference>
<evidence type="ECO:0000313" key="5">
    <source>
        <dbReference type="Proteomes" id="UP000092871"/>
    </source>
</evidence>
<dbReference type="CDD" id="cd14743">
    <property type="entry name" value="PAAR_CT_1"/>
    <property type="match status" value="1"/>
</dbReference>
<dbReference type="EC" id="3.1.-.-" evidence="2"/>
<name>A0A1C3JNV8_9GAMM</name>